<comment type="similarity">
    <text evidence="1">Belongs to the non-flavoprotein flavin reductase family.</text>
</comment>
<sequence length="193" mass="20438">MDRNEFRRVAGHFASGVTVVTARHEGADYGITLSAMSSLSLDPPMALICVNRSVPSHDAIKNSGVFVAHVLGRHQKRLAGQFSRPSADKFAGVDCTRSDAGPLVIARTLAHFVCRVAHTVPAGTHTVFLSDVVSANATAGLEPLVYYRGGFGRLAAEPEVAAPKAYLPPEHEDDLVAAGVVPAAFRLGSFYLS</sequence>
<dbReference type="Gene3D" id="2.30.110.10">
    <property type="entry name" value="Electron Transport, Fmn-binding Protein, Chain A"/>
    <property type="match status" value="1"/>
</dbReference>
<dbReference type="SMART" id="SM00903">
    <property type="entry name" value="Flavin_Reduct"/>
    <property type="match status" value="1"/>
</dbReference>
<reference evidence="4 5" key="1">
    <citation type="submission" date="2016-07" db="EMBL/GenBank/DDBJ databases">
        <title>Draft genome sequence of Prauserella sp. YIM 121212, isolated from alkaline soil.</title>
        <authorList>
            <person name="Ruckert C."/>
            <person name="Albersmeier A."/>
            <person name="Jiang C.-L."/>
            <person name="Jiang Y."/>
            <person name="Kalinowski J."/>
            <person name="Schneider O."/>
            <person name="Winkler A."/>
            <person name="Zotchev S.B."/>
        </authorList>
    </citation>
    <scope>NUCLEOTIDE SEQUENCE [LARGE SCALE GENOMIC DNA]</scope>
    <source>
        <strain evidence="4 5">YIM 121212</strain>
    </source>
</reference>
<feature type="domain" description="Flavin reductase like" evidence="3">
    <location>
        <begin position="10"/>
        <end position="153"/>
    </location>
</feature>
<dbReference type="InterPro" id="IPR050268">
    <property type="entry name" value="NADH-dep_flavin_reductase"/>
</dbReference>
<name>A0A318M604_9PSEU</name>
<keyword evidence="5" id="KW-1185">Reference proteome</keyword>
<evidence type="ECO:0000256" key="2">
    <source>
        <dbReference type="ARBA" id="ARBA00023002"/>
    </source>
</evidence>
<dbReference type="InterPro" id="IPR012349">
    <property type="entry name" value="Split_barrel_FMN-bd"/>
</dbReference>
<gene>
    <name evidence="4" type="ORF">BA062_20160</name>
</gene>
<dbReference type="GO" id="GO:0010181">
    <property type="term" value="F:FMN binding"/>
    <property type="evidence" value="ECO:0007669"/>
    <property type="project" value="InterPro"/>
</dbReference>
<dbReference type="EMBL" id="MASU01000008">
    <property type="protein sequence ID" value="PXY29516.1"/>
    <property type="molecule type" value="Genomic_DNA"/>
</dbReference>
<comment type="caution">
    <text evidence="4">The sequence shown here is derived from an EMBL/GenBank/DDBJ whole genome shotgun (WGS) entry which is preliminary data.</text>
</comment>
<dbReference type="SUPFAM" id="SSF50475">
    <property type="entry name" value="FMN-binding split barrel"/>
    <property type="match status" value="1"/>
</dbReference>
<dbReference type="Pfam" id="PF01613">
    <property type="entry name" value="Flavin_Reduct"/>
    <property type="match status" value="1"/>
</dbReference>
<proteinExistence type="inferred from homology"/>
<evidence type="ECO:0000256" key="1">
    <source>
        <dbReference type="ARBA" id="ARBA00008898"/>
    </source>
</evidence>
<dbReference type="RefSeq" id="WP_210406939.1">
    <property type="nucleotide sequence ID" value="NZ_MASU01000008.1"/>
</dbReference>
<protein>
    <recommendedName>
        <fullName evidence="3">Flavin reductase like domain-containing protein</fullName>
    </recommendedName>
</protein>
<dbReference type="InterPro" id="IPR002563">
    <property type="entry name" value="Flavin_Rdtase-like_dom"/>
</dbReference>
<dbReference type="PANTHER" id="PTHR30466">
    <property type="entry name" value="FLAVIN REDUCTASE"/>
    <property type="match status" value="1"/>
</dbReference>
<evidence type="ECO:0000313" key="4">
    <source>
        <dbReference type="EMBL" id="PXY29516.1"/>
    </source>
</evidence>
<dbReference type="AlphaFoldDB" id="A0A318M604"/>
<keyword evidence="2" id="KW-0560">Oxidoreductase</keyword>
<organism evidence="4 5">
    <name type="scientific">Prauserella flavalba</name>
    <dbReference type="NCBI Taxonomy" id="1477506"/>
    <lineage>
        <taxon>Bacteria</taxon>
        <taxon>Bacillati</taxon>
        <taxon>Actinomycetota</taxon>
        <taxon>Actinomycetes</taxon>
        <taxon>Pseudonocardiales</taxon>
        <taxon>Pseudonocardiaceae</taxon>
        <taxon>Prauserella</taxon>
    </lineage>
</organism>
<evidence type="ECO:0000313" key="5">
    <source>
        <dbReference type="Proteomes" id="UP000247892"/>
    </source>
</evidence>
<dbReference type="Proteomes" id="UP000247892">
    <property type="component" value="Unassembled WGS sequence"/>
</dbReference>
<evidence type="ECO:0000259" key="3">
    <source>
        <dbReference type="SMART" id="SM00903"/>
    </source>
</evidence>
<accession>A0A318M604</accession>
<dbReference type="GO" id="GO:0042602">
    <property type="term" value="F:riboflavin reductase (NADPH) activity"/>
    <property type="evidence" value="ECO:0007669"/>
    <property type="project" value="TreeGrafter"/>
</dbReference>
<dbReference type="PANTHER" id="PTHR30466:SF11">
    <property type="entry name" value="FLAVIN-DEPENDENT MONOOXYGENASE, REDUCTASE SUBUNIT HSAB"/>
    <property type="match status" value="1"/>
</dbReference>